<comment type="caution">
    <text evidence="2">The sequence shown here is derived from an EMBL/GenBank/DDBJ whole genome shotgun (WGS) entry which is preliminary data.</text>
</comment>
<dbReference type="EMBL" id="JRKS01000030">
    <property type="protein sequence ID" value="KGJ06880.1"/>
    <property type="molecule type" value="Genomic_DNA"/>
</dbReference>
<reference evidence="2 3" key="2">
    <citation type="submission" date="2014-10" db="EMBL/GenBank/DDBJ databases">
        <title>Paracoccus sanguinis sp. nov., isolated from clinical specimens of New York State patients.</title>
        <authorList>
            <person name="Mingle L.A."/>
            <person name="Cole J.A."/>
            <person name="Lapierre P."/>
            <person name="Musser K.A."/>
        </authorList>
    </citation>
    <scope>NUCLEOTIDE SEQUENCE [LARGE SCALE GENOMIC DNA]</scope>
    <source>
        <strain evidence="2 3">HAMBI 3106</strain>
    </source>
</reference>
<feature type="signal peptide" evidence="1">
    <location>
        <begin position="1"/>
        <end position="23"/>
    </location>
</feature>
<dbReference type="AlphaFoldDB" id="A0A099F849"/>
<keyword evidence="3" id="KW-1185">Reference proteome</keyword>
<organism evidence="2 3">
    <name type="scientific">Paracoccus sphaerophysae</name>
    <dbReference type="NCBI Taxonomy" id="690417"/>
    <lineage>
        <taxon>Bacteria</taxon>
        <taxon>Pseudomonadati</taxon>
        <taxon>Pseudomonadota</taxon>
        <taxon>Alphaproteobacteria</taxon>
        <taxon>Rhodobacterales</taxon>
        <taxon>Paracoccaceae</taxon>
        <taxon>Paracoccus</taxon>
    </lineage>
</organism>
<evidence type="ECO:0000256" key="1">
    <source>
        <dbReference type="SAM" id="SignalP"/>
    </source>
</evidence>
<protein>
    <recommendedName>
        <fullName evidence="4">Hemolysin</fullName>
    </recommendedName>
</protein>
<reference evidence="2 3" key="1">
    <citation type="submission" date="2014-09" db="EMBL/GenBank/DDBJ databases">
        <authorList>
            <person name="McGinnis J.M."/>
            <person name="Wolfgang W.J."/>
        </authorList>
    </citation>
    <scope>NUCLEOTIDE SEQUENCE [LARGE SCALE GENOMIC DNA]</scope>
    <source>
        <strain evidence="2 3">HAMBI 3106</strain>
    </source>
</reference>
<dbReference type="Proteomes" id="UP000029917">
    <property type="component" value="Unassembled WGS sequence"/>
</dbReference>
<dbReference type="OrthoDB" id="7776354at2"/>
<dbReference type="Pfam" id="PF03891">
    <property type="entry name" value="DUF333"/>
    <property type="match status" value="1"/>
</dbReference>
<sequence length="85" mass="8526">MRLIRLAALAPALLALAACGAPATTVRTGAAAPSAAIVDPAALYCQGTGGTVIHRTAGGRRADLCRMSDGRTVSAAELLNSHNDL</sequence>
<dbReference type="PROSITE" id="PS51257">
    <property type="entry name" value="PROKAR_LIPOPROTEIN"/>
    <property type="match status" value="1"/>
</dbReference>
<evidence type="ECO:0000313" key="2">
    <source>
        <dbReference type="EMBL" id="KGJ06880.1"/>
    </source>
</evidence>
<dbReference type="RefSeq" id="WP_036719730.1">
    <property type="nucleotide sequence ID" value="NZ_JRKS01000030.1"/>
</dbReference>
<proteinExistence type="predicted"/>
<accession>A0A099F849</accession>
<name>A0A099F849_9RHOB</name>
<feature type="chain" id="PRO_5001945864" description="Hemolysin" evidence="1">
    <location>
        <begin position="24"/>
        <end position="85"/>
    </location>
</feature>
<dbReference type="InterPro" id="IPR005590">
    <property type="entry name" value="DUF333"/>
</dbReference>
<evidence type="ECO:0008006" key="4">
    <source>
        <dbReference type="Google" id="ProtNLM"/>
    </source>
</evidence>
<evidence type="ECO:0000313" key="3">
    <source>
        <dbReference type="Proteomes" id="UP000029917"/>
    </source>
</evidence>
<keyword evidence="1" id="KW-0732">Signal</keyword>
<gene>
    <name evidence="2" type="ORF">IC63_10295</name>
</gene>